<dbReference type="Gene3D" id="2.40.30.170">
    <property type="match status" value="1"/>
</dbReference>
<dbReference type="PANTHER" id="PTHR30469">
    <property type="entry name" value="MULTIDRUG RESISTANCE PROTEIN MDTA"/>
    <property type="match status" value="1"/>
</dbReference>
<dbReference type="InterPro" id="IPR006143">
    <property type="entry name" value="RND_pump_MFP"/>
</dbReference>
<evidence type="ECO:0000259" key="3">
    <source>
        <dbReference type="Pfam" id="PF25973"/>
    </source>
</evidence>
<dbReference type="SUPFAM" id="SSF111369">
    <property type="entry name" value="HlyD-like secretion proteins"/>
    <property type="match status" value="1"/>
</dbReference>
<name>A0A2S0MI44_9BURK</name>
<organism evidence="4 5">
    <name type="scientific">Ottowia oryzae</name>
    <dbReference type="NCBI Taxonomy" id="2109914"/>
    <lineage>
        <taxon>Bacteria</taxon>
        <taxon>Pseudomonadati</taxon>
        <taxon>Pseudomonadota</taxon>
        <taxon>Betaproteobacteria</taxon>
        <taxon>Burkholderiales</taxon>
        <taxon>Comamonadaceae</taxon>
        <taxon>Ottowia</taxon>
    </lineage>
</organism>
<accession>A0A2S0MI44</accession>
<dbReference type="EMBL" id="CP027666">
    <property type="protein sequence ID" value="AVO35550.1"/>
    <property type="molecule type" value="Genomic_DNA"/>
</dbReference>
<keyword evidence="5" id="KW-1185">Reference proteome</keyword>
<dbReference type="RefSeq" id="WP_106704096.1">
    <property type="nucleotide sequence ID" value="NZ_CP027666.1"/>
</dbReference>
<proteinExistence type="inferred from homology"/>
<feature type="compositionally biased region" description="Low complexity" evidence="2">
    <location>
        <begin position="402"/>
        <end position="413"/>
    </location>
</feature>
<dbReference type="GO" id="GO:1990281">
    <property type="term" value="C:efflux pump complex"/>
    <property type="evidence" value="ECO:0007669"/>
    <property type="project" value="TreeGrafter"/>
</dbReference>
<feature type="region of interest" description="Disordered" evidence="2">
    <location>
        <begin position="368"/>
        <end position="413"/>
    </location>
</feature>
<evidence type="ECO:0000256" key="1">
    <source>
        <dbReference type="ARBA" id="ARBA00009477"/>
    </source>
</evidence>
<dbReference type="NCBIfam" id="TIGR01730">
    <property type="entry name" value="RND_mfp"/>
    <property type="match status" value="1"/>
</dbReference>
<gene>
    <name evidence="4" type="ORF">C6570_15970</name>
</gene>
<dbReference type="Gene3D" id="2.40.50.100">
    <property type="match status" value="1"/>
</dbReference>
<dbReference type="Gene3D" id="2.40.420.20">
    <property type="match status" value="1"/>
</dbReference>
<evidence type="ECO:0000313" key="5">
    <source>
        <dbReference type="Proteomes" id="UP000239709"/>
    </source>
</evidence>
<dbReference type="KEGG" id="otk:C6570_15970"/>
<dbReference type="Proteomes" id="UP000239709">
    <property type="component" value="Chromosome"/>
</dbReference>
<dbReference type="AlphaFoldDB" id="A0A2S0MI44"/>
<feature type="domain" description="CzcB-like barrel-sandwich hybrid" evidence="3">
    <location>
        <begin position="79"/>
        <end position="220"/>
    </location>
</feature>
<dbReference type="Pfam" id="PF25973">
    <property type="entry name" value="BSH_CzcB"/>
    <property type="match status" value="1"/>
</dbReference>
<sequence length="413" mass="42117">MSPPARRRLTLALTLLAIAAVALLGWRGYSARQAAQRQAAAAASAVPVIELAASDLATAHPVELRTGLPVSGTLKAVNTALVKARVPGELQGLTVREGDTVQAGQVLARVESTEPGDRLRQAEQQASAAQAQVAIAQRQYDNNAALVRQGFISQTAMDTSLANLNAAQANYRAARAGTEVARKSVADSVLRAPIAGQVSRRLAQPGERVVPEAPIVEIVDLRQLELEAPLSPADSLGVRVGQTAALQVEGAAQPVTAQVVRINPSAQAGSRSVLVYLSVAAQPGLRQGLFAQGLLGTERQQALAVPLDAVRTDKPSPYVQVVQDGRIAHPTVSTGLRGDVDGTPWVAVQGVASGALVLRGSAGALREGTPVRPAAGTPSGAAAPATLSPAVAPAASPPPAPNALGASAVQPAV</sequence>
<reference evidence="4 5" key="1">
    <citation type="submission" date="2018-03" db="EMBL/GenBank/DDBJ databases">
        <title>Genome sequencing of Ottowia sp.</title>
        <authorList>
            <person name="Kim S.-J."/>
            <person name="Heo J."/>
            <person name="Kwon S.-W."/>
        </authorList>
    </citation>
    <scope>NUCLEOTIDE SEQUENCE [LARGE SCALE GENOMIC DNA]</scope>
    <source>
        <strain evidence="4 5">KADR8-3</strain>
    </source>
</reference>
<dbReference type="PANTHER" id="PTHR30469:SF15">
    <property type="entry name" value="HLYD FAMILY OF SECRETION PROTEINS"/>
    <property type="match status" value="1"/>
</dbReference>
<dbReference type="Gene3D" id="1.10.287.470">
    <property type="entry name" value="Helix hairpin bin"/>
    <property type="match status" value="1"/>
</dbReference>
<comment type="similarity">
    <text evidence="1">Belongs to the membrane fusion protein (MFP) (TC 8.A.1) family.</text>
</comment>
<dbReference type="InterPro" id="IPR058647">
    <property type="entry name" value="BSH_CzcB-like"/>
</dbReference>
<feature type="compositionally biased region" description="Low complexity" evidence="2">
    <location>
        <begin position="373"/>
        <end position="394"/>
    </location>
</feature>
<protein>
    <submittedName>
        <fullName evidence="4">Efflux transporter periplasmic adaptor subunit</fullName>
    </submittedName>
</protein>
<dbReference type="OrthoDB" id="5502471at2"/>
<dbReference type="GO" id="GO:0015562">
    <property type="term" value="F:efflux transmembrane transporter activity"/>
    <property type="evidence" value="ECO:0007669"/>
    <property type="project" value="TreeGrafter"/>
</dbReference>
<evidence type="ECO:0000256" key="2">
    <source>
        <dbReference type="SAM" id="MobiDB-lite"/>
    </source>
</evidence>
<evidence type="ECO:0000313" key="4">
    <source>
        <dbReference type="EMBL" id="AVO35550.1"/>
    </source>
</evidence>